<dbReference type="InterPro" id="IPR006091">
    <property type="entry name" value="Acyl-CoA_Oxase/DH_mid-dom"/>
</dbReference>
<keyword evidence="4 6" id="KW-0274">FAD</keyword>
<dbReference type="SUPFAM" id="SSF56645">
    <property type="entry name" value="Acyl-CoA dehydrogenase NM domain-like"/>
    <property type="match status" value="1"/>
</dbReference>
<dbReference type="PANTHER" id="PTHR43292:SF3">
    <property type="entry name" value="ACYL-COA DEHYDROGENASE FADE29"/>
    <property type="match status" value="1"/>
</dbReference>
<reference evidence="10 11" key="2">
    <citation type="submission" date="2019-08" db="EMBL/GenBank/DDBJ databases">
        <title>Amycolatopsis acidicola sp. nov., isolated from peat swamp forest soil.</title>
        <authorList>
            <person name="Srisuk N."/>
        </authorList>
    </citation>
    <scope>NUCLEOTIDE SEQUENCE [LARGE SCALE GENOMIC DNA]</scope>
    <source>
        <strain evidence="10 11">TBRC 6029</strain>
    </source>
</reference>
<organism evidence="10 11">
    <name type="scientific">Amycolatopsis rhizosphaerae</name>
    <dbReference type="NCBI Taxonomy" id="2053003"/>
    <lineage>
        <taxon>Bacteria</taxon>
        <taxon>Bacillati</taxon>
        <taxon>Actinomycetota</taxon>
        <taxon>Actinomycetes</taxon>
        <taxon>Pseudonocardiales</taxon>
        <taxon>Pseudonocardiaceae</taxon>
        <taxon>Amycolatopsis</taxon>
    </lineage>
</organism>
<dbReference type="InterPro" id="IPR036250">
    <property type="entry name" value="AcylCo_DH-like_C"/>
</dbReference>
<evidence type="ECO:0000256" key="2">
    <source>
        <dbReference type="ARBA" id="ARBA00009347"/>
    </source>
</evidence>
<evidence type="ECO:0000313" key="10">
    <source>
        <dbReference type="EMBL" id="TVT61314.1"/>
    </source>
</evidence>
<dbReference type="Pfam" id="PF02771">
    <property type="entry name" value="Acyl-CoA_dh_N"/>
    <property type="match status" value="1"/>
</dbReference>
<dbReference type="AlphaFoldDB" id="A0A558DK04"/>
<evidence type="ECO:0000256" key="3">
    <source>
        <dbReference type="ARBA" id="ARBA00022630"/>
    </source>
</evidence>
<keyword evidence="3 6" id="KW-0285">Flavoprotein</keyword>
<dbReference type="Gene3D" id="2.40.110.10">
    <property type="entry name" value="Butyryl-CoA Dehydrogenase, subunit A, domain 2"/>
    <property type="match status" value="1"/>
</dbReference>
<dbReference type="InterPro" id="IPR052161">
    <property type="entry name" value="Mycobact_Acyl-CoA_DH"/>
</dbReference>
<keyword evidence="11" id="KW-1185">Reference proteome</keyword>
<protein>
    <submittedName>
        <fullName evidence="10">Acyl-CoA dehydrogenase</fullName>
    </submittedName>
</protein>
<evidence type="ECO:0000256" key="5">
    <source>
        <dbReference type="ARBA" id="ARBA00023002"/>
    </source>
</evidence>
<evidence type="ECO:0000259" key="9">
    <source>
        <dbReference type="Pfam" id="PF02771"/>
    </source>
</evidence>
<accession>A0A558DK04</accession>
<name>A0A558DK04_9PSEU</name>
<feature type="domain" description="Acyl-CoA dehydrogenase/oxidase N-terminal" evidence="9">
    <location>
        <begin position="6"/>
        <end position="119"/>
    </location>
</feature>
<dbReference type="InterPro" id="IPR046373">
    <property type="entry name" value="Acyl-CoA_Oxase/DH_mid-dom_sf"/>
</dbReference>
<comment type="similarity">
    <text evidence="2 6">Belongs to the acyl-CoA dehydrogenase family.</text>
</comment>
<dbReference type="InterPro" id="IPR009100">
    <property type="entry name" value="AcylCoA_DH/oxidase_NM_dom_sf"/>
</dbReference>
<dbReference type="Proteomes" id="UP000320011">
    <property type="component" value="Unassembled WGS sequence"/>
</dbReference>
<evidence type="ECO:0000313" key="11">
    <source>
        <dbReference type="Proteomes" id="UP000320011"/>
    </source>
</evidence>
<feature type="domain" description="Acyl-CoA oxidase/dehydrogenase middle" evidence="8">
    <location>
        <begin position="124"/>
        <end position="210"/>
    </location>
</feature>
<dbReference type="GO" id="GO:0005886">
    <property type="term" value="C:plasma membrane"/>
    <property type="evidence" value="ECO:0007669"/>
    <property type="project" value="TreeGrafter"/>
</dbReference>
<comment type="cofactor">
    <cofactor evidence="1 6">
        <name>FAD</name>
        <dbReference type="ChEBI" id="CHEBI:57692"/>
    </cofactor>
</comment>
<feature type="domain" description="Acyl-CoA dehydrogenase/oxidase C-terminal" evidence="7">
    <location>
        <begin position="229"/>
        <end position="381"/>
    </location>
</feature>
<dbReference type="RefSeq" id="WP_144585695.1">
    <property type="nucleotide sequence ID" value="NZ_VJWX01000014.1"/>
</dbReference>
<dbReference type="Pfam" id="PF02770">
    <property type="entry name" value="Acyl-CoA_dh_M"/>
    <property type="match status" value="1"/>
</dbReference>
<dbReference type="GO" id="GO:0050660">
    <property type="term" value="F:flavin adenine dinucleotide binding"/>
    <property type="evidence" value="ECO:0007669"/>
    <property type="project" value="InterPro"/>
</dbReference>
<gene>
    <name evidence="10" type="ORF">FNH05_02950</name>
</gene>
<evidence type="ECO:0000259" key="7">
    <source>
        <dbReference type="Pfam" id="PF00441"/>
    </source>
</evidence>
<evidence type="ECO:0000256" key="1">
    <source>
        <dbReference type="ARBA" id="ARBA00001974"/>
    </source>
</evidence>
<dbReference type="Gene3D" id="1.10.540.10">
    <property type="entry name" value="Acyl-CoA dehydrogenase/oxidase, N-terminal domain"/>
    <property type="match status" value="1"/>
</dbReference>
<dbReference type="SUPFAM" id="SSF47203">
    <property type="entry name" value="Acyl-CoA dehydrogenase C-terminal domain-like"/>
    <property type="match status" value="1"/>
</dbReference>
<keyword evidence="5 6" id="KW-0560">Oxidoreductase</keyword>
<dbReference type="PANTHER" id="PTHR43292">
    <property type="entry name" value="ACYL-COA DEHYDROGENASE"/>
    <property type="match status" value="1"/>
</dbReference>
<reference evidence="10 11" key="1">
    <citation type="submission" date="2019-07" db="EMBL/GenBank/DDBJ databases">
        <authorList>
            <person name="Duangmal K."/>
            <person name="Teo W.F.A."/>
        </authorList>
    </citation>
    <scope>NUCLEOTIDE SEQUENCE [LARGE SCALE GENOMIC DNA]</scope>
    <source>
        <strain evidence="10 11">TBRC 6029</strain>
    </source>
</reference>
<dbReference type="InterPro" id="IPR009075">
    <property type="entry name" value="AcylCo_DH/oxidase_C"/>
</dbReference>
<dbReference type="Gene3D" id="1.20.140.10">
    <property type="entry name" value="Butyryl-CoA Dehydrogenase, subunit A, domain 3"/>
    <property type="match status" value="1"/>
</dbReference>
<evidence type="ECO:0000256" key="6">
    <source>
        <dbReference type="RuleBase" id="RU362125"/>
    </source>
</evidence>
<dbReference type="Pfam" id="PF00441">
    <property type="entry name" value="Acyl-CoA_dh_1"/>
    <property type="match status" value="1"/>
</dbReference>
<evidence type="ECO:0000259" key="8">
    <source>
        <dbReference type="Pfam" id="PF02770"/>
    </source>
</evidence>
<comment type="caution">
    <text evidence="10">The sequence shown here is derived from an EMBL/GenBank/DDBJ whole genome shotgun (WGS) entry which is preliminary data.</text>
</comment>
<dbReference type="InterPro" id="IPR037069">
    <property type="entry name" value="AcylCoA_DH/ox_N_sf"/>
</dbReference>
<dbReference type="GO" id="GO:0016627">
    <property type="term" value="F:oxidoreductase activity, acting on the CH-CH group of donors"/>
    <property type="evidence" value="ECO:0007669"/>
    <property type="project" value="InterPro"/>
</dbReference>
<dbReference type="InterPro" id="IPR013786">
    <property type="entry name" value="AcylCoA_DH/ox_N"/>
</dbReference>
<dbReference type="OrthoDB" id="4759677at2"/>
<proteinExistence type="inferred from homology"/>
<evidence type="ECO:0000256" key="4">
    <source>
        <dbReference type="ARBA" id="ARBA00022827"/>
    </source>
</evidence>
<sequence>MFLEYTPEQRELSRELRAYFSRLLTPEVREALGGTNEDRPAYREIIRRIGKDGLLGLGWPTEYGGQGRPAADQYILFDEINRAQAPFPFVTINTIGPMLMRHGTSEQKKRYLPGMLTGDVLFVIGYSEPDSGTDLASLHSRAEALPEGGWNINGQKVFTSGASQADFVWMAVRTDRDAPKHRGITILIVPTSAPGFSCTPIVTSGITHTNATYYEDVRVGPDAVVGEVNGGWQLINGQLGHERVGLAAMGGRTEQLWSDVAAWASRPGADGVRAMDKPWVRTELARDYAELTAMRLLNWKIAVVEEDQNPNPAAASVAKVYGTETHDRVCRDLVSVVGPRATRRPGAPGAVLGGRLEAYTRGSYINTFGGGTNEVLRDMIAVTGLGMPRRRWSA</sequence>
<dbReference type="EMBL" id="VJWX01000014">
    <property type="protein sequence ID" value="TVT61314.1"/>
    <property type="molecule type" value="Genomic_DNA"/>
</dbReference>